<proteinExistence type="predicted"/>
<feature type="non-terminal residue" evidence="1">
    <location>
        <position position="79"/>
    </location>
</feature>
<accession>A0ACB8XP42</accession>
<protein>
    <submittedName>
        <fullName evidence="1">Uncharacterized protein</fullName>
    </submittedName>
</protein>
<gene>
    <name evidence="1" type="ORF">L6452_40827</name>
</gene>
<evidence type="ECO:0000313" key="1">
    <source>
        <dbReference type="EMBL" id="KAI3669579.1"/>
    </source>
</evidence>
<evidence type="ECO:0000313" key="2">
    <source>
        <dbReference type="Proteomes" id="UP001055879"/>
    </source>
</evidence>
<keyword evidence="2" id="KW-1185">Reference proteome</keyword>
<sequence length="79" mass="9594">GLPHPRLLRSWYRRHFLLHRIRRGWFHSTRLFPSAVATANGRRRHNSGSYADGQRRHSDRNQQWWQILLETNGYSRCQL</sequence>
<reference evidence="1 2" key="2">
    <citation type="journal article" date="2022" name="Mol. Ecol. Resour.">
        <title>The genomes of chicory, endive, great burdock and yacon provide insights into Asteraceae paleo-polyploidization history and plant inulin production.</title>
        <authorList>
            <person name="Fan W."/>
            <person name="Wang S."/>
            <person name="Wang H."/>
            <person name="Wang A."/>
            <person name="Jiang F."/>
            <person name="Liu H."/>
            <person name="Zhao H."/>
            <person name="Xu D."/>
            <person name="Zhang Y."/>
        </authorList>
    </citation>
    <scope>NUCLEOTIDE SEQUENCE [LARGE SCALE GENOMIC DNA]</scope>
    <source>
        <strain evidence="2">cv. Niubang</strain>
    </source>
</reference>
<dbReference type="EMBL" id="CM042062">
    <property type="protein sequence ID" value="KAI3669579.1"/>
    <property type="molecule type" value="Genomic_DNA"/>
</dbReference>
<name>A0ACB8XP42_ARCLA</name>
<comment type="caution">
    <text evidence="1">The sequence shown here is derived from an EMBL/GenBank/DDBJ whole genome shotgun (WGS) entry which is preliminary data.</text>
</comment>
<feature type="non-terminal residue" evidence="1">
    <location>
        <position position="1"/>
    </location>
</feature>
<organism evidence="1 2">
    <name type="scientific">Arctium lappa</name>
    <name type="common">Greater burdock</name>
    <name type="synonym">Lappa major</name>
    <dbReference type="NCBI Taxonomy" id="4217"/>
    <lineage>
        <taxon>Eukaryota</taxon>
        <taxon>Viridiplantae</taxon>
        <taxon>Streptophyta</taxon>
        <taxon>Embryophyta</taxon>
        <taxon>Tracheophyta</taxon>
        <taxon>Spermatophyta</taxon>
        <taxon>Magnoliopsida</taxon>
        <taxon>eudicotyledons</taxon>
        <taxon>Gunneridae</taxon>
        <taxon>Pentapetalae</taxon>
        <taxon>asterids</taxon>
        <taxon>campanulids</taxon>
        <taxon>Asterales</taxon>
        <taxon>Asteraceae</taxon>
        <taxon>Carduoideae</taxon>
        <taxon>Cardueae</taxon>
        <taxon>Arctiinae</taxon>
        <taxon>Arctium</taxon>
    </lineage>
</organism>
<reference evidence="2" key="1">
    <citation type="journal article" date="2022" name="Mol. Ecol. Resour.">
        <title>The genomes of chicory, endive, great burdock and yacon provide insights into Asteraceae palaeo-polyploidization history and plant inulin production.</title>
        <authorList>
            <person name="Fan W."/>
            <person name="Wang S."/>
            <person name="Wang H."/>
            <person name="Wang A."/>
            <person name="Jiang F."/>
            <person name="Liu H."/>
            <person name="Zhao H."/>
            <person name="Xu D."/>
            <person name="Zhang Y."/>
        </authorList>
    </citation>
    <scope>NUCLEOTIDE SEQUENCE [LARGE SCALE GENOMIC DNA]</scope>
    <source>
        <strain evidence="2">cv. Niubang</strain>
    </source>
</reference>
<dbReference type="Proteomes" id="UP001055879">
    <property type="component" value="Linkage Group LG16"/>
</dbReference>